<keyword evidence="1" id="KW-0472">Membrane</keyword>
<dbReference type="AlphaFoldDB" id="A0A6N3CJJ0"/>
<organism evidence="2">
    <name type="scientific">Paraprevotella clara</name>
    <dbReference type="NCBI Taxonomy" id="454154"/>
    <lineage>
        <taxon>Bacteria</taxon>
        <taxon>Pseudomonadati</taxon>
        <taxon>Bacteroidota</taxon>
        <taxon>Bacteroidia</taxon>
        <taxon>Bacteroidales</taxon>
        <taxon>Prevotellaceae</taxon>
        <taxon>Paraprevotella</taxon>
    </lineage>
</organism>
<evidence type="ECO:0008006" key="3">
    <source>
        <dbReference type="Google" id="ProtNLM"/>
    </source>
</evidence>
<protein>
    <recommendedName>
        <fullName evidence="3">Transmembrane protein</fullName>
    </recommendedName>
</protein>
<reference evidence="2" key="1">
    <citation type="submission" date="2019-11" db="EMBL/GenBank/DDBJ databases">
        <authorList>
            <person name="Feng L."/>
        </authorList>
    </citation>
    <scope>NUCLEOTIDE SEQUENCE</scope>
    <source>
        <strain evidence="2">PclaraLFYP37</strain>
    </source>
</reference>
<accession>A0A6N3CJJ0</accession>
<keyword evidence="1" id="KW-1133">Transmembrane helix</keyword>
<dbReference type="RefSeq" id="WP_008618795.1">
    <property type="nucleotide sequence ID" value="NZ_AP025941.1"/>
</dbReference>
<keyword evidence="1" id="KW-0812">Transmembrane</keyword>
<feature type="transmembrane region" description="Helical" evidence="1">
    <location>
        <begin position="290"/>
        <end position="309"/>
    </location>
</feature>
<evidence type="ECO:0000313" key="2">
    <source>
        <dbReference type="EMBL" id="VYU17166.1"/>
    </source>
</evidence>
<feature type="transmembrane region" description="Helical" evidence="1">
    <location>
        <begin position="206"/>
        <end position="227"/>
    </location>
</feature>
<sequence length="315" mass="36867">MRRNRFQNKVATSNFTLPVAAFLTTLLWCAEGIYTPDRILGWAVCGLTAYFWVETNNAHSLIRIRSRLTPAIYLWMTGCIFSLHPLQDGLIVSCLMLASYYLLFKSYQRTEAVSPIFHSFLCLGIGSLFFPQLLFFAPFYLWYATVYLRSLTWRTFWAAMTGLILPYWFMAGYFLYTEDFSRFIGHFRELILFQPIHYENYRNLDFLQISTIGLVAVFTFIAAQHCIRTSFNDKIRTRMFLYLILTQELLIALFMALQPVHFQVLLGLLVMNSAPILSHYFALTGSRFTRAVFVLFLFMFAALSFLNVWTQWLTF</sequence>
<feature type="transmembrane region" description="Helical" evidence="1">
    <location>
        <begin position="39"/>
        <end position="59"/>
    </location>
</feature>
<feature type="transmembrane region" description="Helical" evidence="1">
    <location>
        <begin position="155"/>
        <end position="176"/>
    </location>
</feature>
<evidence type="ECO:0000256" key="1">
    <source>
        <dbReference type="SAM" id="Phobius"/>
    </source>
</evidence>
<name>A0A6N3CJJ0_9BACT</name>
<gene>
    <name evidence="2" type="ORF">PCLFYP37_02099</name>
</gene>
<feature type="transmembrane region" description="Helical" evidence="1">
    <location>
        <begin position="71"/>
        <end position="104"/>
    </location>
</feature>
<feature type="transmembrane region" description="Helical" evidence="1">
    <location>
        <begin position="116"/>
        <end position="143"/>
    </location>
</feature>
<feature type="transmembrane region" description="Helical" evidence="1">
    <location>
        <begin position="264"/>
        <end position="283"/>
    </location>
</feature>
<feature type="transmembrane region" description="Helical" evidence="1">
    <location>
        <begin position="239"/>
        <end position="258"/>
    </location>
</feature>
<dbReference type="EMBL" id="CACRUT010000015">
    <property type="protein sequence ID" value="VYU17166.1"/>
    <property type="molecule type" value="Genomic_DNA"/>
</dbReference>
<proteinExistence type="predicted"/>
<dbReference type="GeneID" id="93556822"/>